<dbReference type="Proteomes" id="UP000464657">
    <property type="component" value="Chromosome"/>
</dbReference>
<protein>
    <recommendedName>
        <fullName evidence="4">TonB-dependent receptor plug domain-containing protein</fullName>
    </recommendedName>
</protein>
<dbReference type="KEGG" id="kan:IMCC3317_23560"/>
<name>A0A7L4ZK30_9FLAO</name>
<evidence type="ECO:0000313" key="3">
    <source>
        <dbReference type="Proteomes" id="UP000464657"/>
    </source>
</evidence>
<feature type="signal peptide" evidence="1">
    <location>
        <begin position="1"/>
        <end position="20"/>
    </location>
</feature>
<organism evidence="2 3">
    <name type="scientific">Kordia antarctica</name>
    <dbReference type="NCBI Taxonomy" id="1218801"/>
    <lineage>
        <taxon>Bacteria</taxon>
        <taxon>Pseudomonadati</taxon>
        <taxon>Bacteroidota</taxon>
        <taxon>Flavobacteriia</taxon>
        <taxon>Flavobacteriales</taxon>
        <taxon>Flavobacteriaceae</taxon>
        <taxon>Kordia</taxon>
    </lineage>
</organism>
<reference evidence="2 3" key="1">
    <citation type="journal article" date="2013" name="Int. J. Syst. Evol. Microbiol.">
        <title>Kordia antarctica sp. nov., isolated from Antarctic seawater.</title>
        <authorList>
            <person name="Baek K."/>
            <person name="Choi A."/>
            <person name="Kang I."/>
            <person name="Lee K."/>
            <person name="Cho J.C."/>
        </authorList>
    </citation>
    <scope>NUCLEOTIDE SEQUENCE [LARGE SCALE GENOMIC DNA]</scope>
    <source>
        <strain evidence="2 3">IMCC3317</strain>
    </source>
</reference>
<accession>A0A7L4ZK30</accession>
<gene>
    <name evidence="2" type="ORF">IMCC3317_23560</name>
</gene>
<feature type="chain" id="PRO_5029538311" description="TonB-dependent receptor plug domain-containing protein" evidence="1">
    <location>
        <begin position="21"/>
        <end position="779"/>
    </location>
</feature>
<dbReference type="OrthoDB" id="679547at2"/>
<proteinExistence type="predicted"/>
<evidence type="ECO:0008006" key="4">
    <source>
        <dbReference type="Google" id="ProtNLM"/>
    </source>
</evidence>
<evidence type="ECO:0000256" key="1">
    <source>
        <dbReference type="SAM" id="SignalP"/>
    </source>
</evidence>
<dbReference type="AlphaFoldDB" id="A0A7L4ZK30"/>
<dbReference type="EMBL" id="CP019288">
    <property type="protein sequence ID" value="QHI36985.1"/>
    <property type="molecule type" value="Genomic_DNA"/>
</dbReference>
<dbReference type="RefSeq" id="WP_160129646.1">
    <property type="nucleotide sequence ID" value="NZ_CP019288.1"/>
</dbReference>
<sequence>MKTKYLFLFIFLLSSVSAFCQQEKNVEDEYAAYFTLPREALYVHLNKTTYFKGEEIWFKGYTYDQKNQLTSKATTNINVGIYDEAGNQLKKSLFKAENGVIQGNIAVDSTFSGGTYYIKAETNWMKNFKESNAFVQKIEIISEEVAKKNTTETEANYDFQFLPEGGHMVANTKNTIGFKLINESGKGVKASGIVYDSNKKEVASFEGNTFGLGKFLFQPKADQNYTAEIKLENGNVLNQAVPKAKNRGVAMIVSNPFPDKVIINFNTNAETLKSNPSKEYKVLIHQNGNLKTIAFAFENATEKIISIPKKELFKGINTITVFDDKNTPILERLFFNDFFTKKAKIHVSKLNMLNDSILFSISESQLKDNANISISVLPEMTKSYDPDHTIVSNFYLKSHIKSAVENPQYYFRDMNRKKKYELDILLLTQGWSRYNWDTIFGDKPNGLNRFENGIAISGTVNRPKPGVDRLFLYATKNHSARFIELDKDQKFTITNLFLEEGEEIRFSYMTEKGLFKKPSVYLRFSVSDEEDKISETTIKENSKVQSNSADFQLPENFFYDNSEQLDAVVIKAEKKKEKRDPILINGKVTEITEIETQRYINITDFIQYNGYNVSENLGRISITTRRTPKASPVIYFDNARLSSFNILYNLSTANVERIIIDKTGLGEGMNAGFGGVIKIYTRTTPLFKKGEAAEIFTGSTAPFAFTPAKEYYAPKYSSYLNNTFEKYGAISWIPELKLTKTKAVNFKVYNTKTKSITLFIEGITESGDLISEKRTIQIR</sequence>
<dbReference type="Gene3D" id="2.60.40.1930">
    <property type="match status" value="1"/>
</dbReference>
<keyword evidence="1" id="KW-0732">Signal</keyword>
<keyword evidence="3" id="KW-1185">Reference proteome</keyword>
<evidence type="ECO:0000313" key="2">
    <source>
        <dbReference type="EMBL" id="QHI36985.1"/>
    </source>
</evidence>